<evidence type="ECO:0000313" key="1">
    <source>
        <dbReference type="EMBL" id="HIP16946.1"/>
    </source>
</evidence>
<evidence type="ECO:0000313" key="2">
    <source>
        <dbReference type="Proteomes" id="UP000605144"/>
    </source>
</evidence>
<reference evidence="1" key="1">
    <citation type="journal article" date="2020" name="ISME J.">
        <title>Gammaproteobacteria mediating utilization of methyl-, sulfur- and petroleum organic compounds in deep ocean hydrothermal plumes.</title>
        <authorList>
            <person name="Zhou Z."/>
            <person name="Liu Y."/>
            <person name="Pan J."/>
            <person name="Cron B.R."/>
            <person name="Toner B.M."/>
            <person name="Anantharaman K."/>
            <person name="Breier J.A."/>
            <person name="Dick G.J."/>
            <person name="Li M."/>
        </authorList>
    </citation>
    <scope>NUCLEOTIDE SEQUENCE</scope>
    <source>
        <strain evidence="1">SZUA-1385</strain>
    </source>
</reference>
<protein>
    <submittedName>
        <fullName evidence="1">Uncharacterized protein</fullName>
    </submittedName>
</protein>
<sequence length="200" mass="23500">MKSPTKIGITKMYRDIAENIGIKNYDIINPYNNKLKENYDLMIISKGYEKKVKRLNPYPIFEIISATFDDLIESINKLNKLNIGTPEKIKSYSEKINEKKEYIKSIKYNREIYVNPKCEFIKKIVVDLGIPISDRGIPIIPDYMTNKYNNCKNGINEINNIYNNYNNGLKLVLKTHKYELNTLKRIEDRYLSVINFINSL</sequence>
<gene>
    <name evidence="1" type="ORF">EYG76_01385</name>
</gene>
<comment type="caution">
    <text evidence="1">The sequence shown here is derived from an EMBL/GenBank/DDBJ whole genome shotgun (WGS) entry which is preliminary data.</text>
</comment>
<proteinExistence type="predicted"/>
<name>A0A833DRA9_9EURY</name>
<organism evidence="1 2">
    <name type="scientific">Methanothermococcus okinawensis</name>
    <dbReference type="NCBI Taxonomy" id="155863"/>
    <lineage>
        <taxon>Archaea</taxon>
        <taxon>Methanobacteriati</taxon>
        <taxon>Methanobacteriota</taxon>
        <taxon>Methanomada group</taxon>
        <taxon>Methanococci</taxon>
        <taxon>Methanococcales</taxon>
        <taxon>Methanococcaceae</taxon>
        <taxon>Methanothermococcus</taxon>
    </lineage>
</organism>
<accession>A0A833DRA9</accession>
<dbReference type="AlphaFoldDB" id="A0A833DRA9"/>
<dbReference type="EMBL" id="DQSV01000029">
    <property type="protein sequence ID" value="HIP16946.1"/>
    <property type="molecule type" value="Genomic_DNA"/>
</dbReference>
<dbReference type="Proteomes" id="UP000605144">
    <property type="component" value="Unassembled WGS sequence"/>
</dbReference>